<evidence type="ECO:0000313" key="3">
    <source>
        <dbReference type="Proteomes" id="UP000183208"/>
    </source>
</evidence>
<name>A0A1M6U3L6_9BRAD</name>
<dbReference type="OrthoDB" id="8231038at2"/>
<feature type="signal peptide" evidence="1">
    <location>
        <begin position="1"/>
        <end position="23"/>
    </location>
</feature>
<feature type="chain" id="PRO_5030031446" evidence="1">
    <location>
        <begin position="24"/>
        <end position="156"/>
    </location>
</feature>
<sequence>MKDAVVTCFLACIGAAMAVAAIAADATYLGTWKVSGATTAPWADPKQKADVAEQTRLIGKAVVFKTREIAGPEPLACKAAHYKEKNYTADMIFQGAFEEMKSKDKSVDPSKIAASLGFTGSGIKTVETGCEIDFHFVDATTAEIGLNNMVYTLKKQ</sequence>
<organism evidence="2 3">
    <name type="scientific">Bradyrhizobium lablabi</name>
    <dbReference type="NCBI Taxonomy" id="722472"/>
    <lineage>
        <taxon>Bacteria</taxon>
        <taxon>Pseudomonadati</taxon>
        <taxon>Pseudomonadota</taxon>
        <taxon>Alphaproteobacteria</taxon>
        <taxon>Hyphomicrobiales</taxon>
        <taxon>Nitrobacteraceae</taxon>
        <taxon>Bradyrhizobium</taxon>
    </lineage>
</organism>
<reference evidence="2 3" key="1">
    <citation type="submission" date="2016-10" db="EMBL/GenBank/DDBJ databases">
        <authorList>
            <person name="de Groot N.N."/>
        </authorList>
    </citation>
    <scope>NUCLEOTIDE SEQUENCE [LARGE SCALE GENOMIC DNA]</scope>
    <source>
        <strain evidence="2 3">GAS522</strain>
    </source>
</reference>
<protein>
    <submittedName>
        <fullName evidence="2">Uncharacterized protein</fullName>
    </submittedName>
</protein>
<dbReference type="Proteomes" id="UP000183208">
    <property type="component" value="Unassembled WGS sequence"/>
</dbReference>
<keyword evidence="1" id="KW-0732">Signal</keyword>
<dbReference type="EMBL" id="FNTI01000001">
    <property type="protein sequence ID" value="SEC38710.1"/>
    <property type="molecule type" value="Genomic_DNA"/>
</dbReference>
<dbReference type="AlphaFoldDB" id="A0A1M6U3L6"/>
<accession>A0A1M6U3L6</accession>
<dbReference type="RefSeq" id="WP_074816971.1">
    <property type="nucleotide sequence ID" value="NZ_FNTI01000001.1"/>
</dbReference>
<evidence type="ECO:0000256" key="1">
    <source>
        <dbReference type="SAM" id="SignalP"/>
    </source>
</evidence>
<evidence type="ECO:0000313" key="2">
    <source>
        <dbReference type="EMBL" id="SEC38710.1"/>
    </source>
</evidence>
<gene>
    <name evidence="2" type="ORF">SAMN05444171_1286</name>
</gene>
<proteinExistence type="predicted"/>